<feature type="domain" description="VOC" evidence="9">
    <location>
        <begin position="149"/>
        <end position="270"/>
    </location>
</feature>
<dbReference type="GO" id="GO:0008198">
    <property type="term" value="F:ferrous iron binding"/>
    <property type="evidence" value="ECO:0007669"/>
    <property type="project" value="InterPro"/>
</dbReference>
<gene>
    <name evidence="10" type="ORF">DWB85_04030</name>
</gene>
<accession>A0A3L7E2Q1</accession>
<evidence type="ECO:0000313" key="10">
    <source>
        <dbReference type="EMBL" id="RLQ23145.1"/>
    </source>
</evidence>
<evidence type="ECO:0000313" key="11">
    <source>
        <dbReference type="Proteomes" id="UP000265509"/>
    </source>
</evidence>
<evidence type="ECO:0000256" key="2">
    <source>
        <dbReference type="ARBA" id="ARBA00008784"/>
    </source>
</evidence>
<dbReference type="PROSITE" id="PS00082">
    <property type="entry name" value="EXTRADIOL_DIOXYGENAS"/>
    <property type="match status" value="1"/>
</dbReference>
<name>A0A3L7E2Q1_9GAMM</name>
<dbReference type="Gene3D" id="3.10.180.10">
    <property type="entry name" value="2,3-Dihydroxybiphenyl 1,2-Dioxygenase, domain 1"/>
    <property type="match status" value="2"/>
</dbReference>
<dbReference type="RefSeq" id="WP_117952912.1">
    <property type="nucleotide sequence ID" value="NZ_QRAN01000003.1"/>
</dbReference>
<dbReference type="PROSITE" id="PS51819">
    <property type="entry name" value="VOC"/>
    <property type="match status" value="2"/>
</dbReference>
<dbReference type="EMBL" id="QRAN01000003">
    <property type="protein sequence ID" value="RLQ23145.1"/>
    <property type="molecule type" value="Genomic_DNA"/>
</dbReference>
<dbReference type="Pfam" id="PF00903">
    <property type="entry name" value="Glyoxalase"/>
    <property type="match status" value="1"/>
</dbReference>
<dbReference type="InterPro" id="IPR029068">
    <property type="entry name" value="Glyas_Bleomycin-R_OHBP_Dase"/>
</dbReference>
<evidence type="ECO:0000256" key="1">
    <source>
        <dbReference type="ARBA" id="ARBA00001954"/>
    </source>
</evidence>
<dbReference type="SUPFAM" id="SSF54593">
    <property type="entry name" value="Glyoxalase/Bleomycin resistance protein/Dihydroxybiphenyl dioxygenase"/>
    <property type="match status" value="2"/>
</dbReference>
<comment type="cofactor">
    <cofactor evidence="1 8">
        <name>Fe(2+)</name>
        <dbReference type="ChEBI" id="CHEBI:29033"/>
    </cofactor>
</comment>
<dbReference type="OrthoDB" id="9803142at2"/>
<protein>
    <submittedName>
        <fullName evidence="10">Biphenyl 2,3-dioxygenase</fullName>
    </submittedName>
</protein>
<dbReference type="GO" id="GO:0051213">
    <property type="term" value="F:dioxygenase activity"/>
    <property type="evidence" value="ECO:0007669"/>
    <property type="project" value="UniProtKB-KW"/>
</dbReference>
<dbReference type="CDD" id="cd07252">
    <property type="entry name" value="BphC1-RGP6_N_like"/>
    <property type="match status" value="1"/>
</dbReference>
<dbReference type="InterPro" id="IPR004360">
    <property type="entry name" value="Glyas_Fos-R_dOase_dom"/>
</dbReference>
<dbReference type="Proteomes" id="UP000265509">
    <property type="component" value="Unassembled WGS sequence"/>
</dbReference>
<keyword evidence="11" id="KW-1185">Reference proteome</keyword>
<dbReference type="InterPro" id="IPR037523">
    <property type="entry name" value="VOC_core"/>
</dbReference>
<dbReference type="InterPro" id="IPR000486">
    <property type="entry name" value="Xdiol_ring_cleave_dOase_1/2"/>
</dbReference>
<keyword evidence="5 8" id="KW-0223">Dioxygenase</keyword>
<organism evidence="10 11">
    <name type="scientific">Seongchinamella sediminis</name>
    <dbReference type="NCBI Taxonomy" id="2283635"/>
    <lineage>
        <taxon>Bacteria</taxon>
        <taxon>Pseudomonadati</taxon>
        <taxon>Pseudomonadota</taxon>
        <taxon>Gammaproteobacteria</taxon>
        <taxon>Cellvibrionales</taxon>
        <taxon>Halieaceae</taxon>
        <taxon>Seongchinamella</taxon>
    </lineage>
</organism>
<proteinExistence type="inferred from homology"/>
<keyword evidence="4 8" id="KW-0058">Aromatic hydrocarbons catabolism</keyword>
<evidence type="ECO:0000256" key="6">
    <source>
        <dbReference type="ARBA" id="ARBA00023002"/>
    </source>
</evidence>
<evidence type="ECO:0000256" key="5">
    <source>
        <dbReference type="ARBA" id="ARBA00022964"/>
    </source>
</evidence>
<keyword evidence="6 8" id="KW-0560">Oxidoreductase</keyword>
<dbReference type="Pfam" id="PF22632">
    <property type="entry name" value="BphC_D1"/>
    <property type="match status" value="1"/>
</dbReference>
<dbReference type="AlphaFoldDB" id="A0A3L7E2Q1"/>
<keyword evidence="7 8" id="KW-0408">Iron</keyword>
<evidence type="ECO:0000256" key="3">
    <source>
        <dbReference type="ARBA" id="ARBA00022723"/>
    </source>
</evidence>
<evidence type="ECO:0000259" key="9">
    <source>
        <dbReference type="PROSITE" id="PS51819"/>
    </source>
</evidence>
<evidence type="ECO:0000256" key="7">
    <source>
        <dbReference type="ARBA" id="ARBA00023004"/>
    </source>
</evidence>
<evidence type="ECO:0000256" key="4">
    <source>
        <dbReference type="ARBA" id="ARBA00022797"/>
    </source>
</evidence>
<feature type="domain" description="VOC" evidence="9">
    <location>
        <begin position="5"/>
        <end position="121"/>
    </location>
</feature>
<keyword evidence="3" id="KW-0479">Metal-binding</keyword>
<comment type="similarity">
    <text evidence="2 8">Belongs to the extradiol ring-cleavage dioxygenase family.</text>
</comment>
<evidence type="ECO:0000256" key="8">
    <source>
        <dbReference type="RuleBase" id="RU000683"/>
    </source>
</evidence>
<comment type="caution">
    <text evidence="10">The sequence shown here is derived from an EMBL/GenBank/DDBJ whole genome shotgun (WGS) entry which is preliminary data.</text>
</comment>
<sequence length="300" mass="32386">MSVSASGYLRIGATDVDAWMDFGTGVLGLMDARREDADGARFLRMDDHPFRLMIEPAASDGLIATGLEFPDEAAFRRTCEAVAEAGHEVTPGSAEDAARRCVTAFVTTTDPSGNVLELYWGRELDYQPLASSQGVAGFVTTFQQTGDLGFGHLVLPAAEFDATSAFYTDIIGMGITDILYPPGMEGAKIHFMHANNPRQHSLALFNNPHPLGVVHIMVEVESMDEVGRAMDRAKAAGAHFLATLGRHVNDNMCSVYLLAPGGIAVEYGYDGLLIDWQNHIATVSTEGDLWGHEYSFPGVN</sequence>
<reference evidence="10 11" key="1">
    <citation type="submission" date="2018-07" db="EMBL/GenBank/DDBJ databases">
        <title>Halioglobus sp. genome submission.</title>
        <authorList>
            <person name="Ye M.-Q."/>
            <person name="Du Z.-J."/>
        </authorList>
    </citation>
    <scope>NUCLEOTIDE SEQUENCE [LARGE SCALE GENOMIC DNA]</scope>
    <source>
        <strain evidence="10 11">U0301</strain>
    </source>
</reference>